<proteinExistence type="predicted"/>
<name>A0ABN9EEL8_9NEOB</name>
<dbReference type="PROSITE" id="PS51864">
    <property type="entry name" value="ASTACIN"/>
    <property type="match status" value="1"/>
</dbReference>
<keyword evidence="1 2" id="KW-0482">Metalloprotease</keyword>
<accession>A0ABN9EEL8</accession>
<reference evidence="4" key="1">
    <citation type="submission" date="2023-05" db="EMBL/GenBank/DDBJ databases">
        <authorList>
            <person name="Stuckert A."/>
        </authorList>
    </citation>
    <scope>NUCLEOTIDE SEQUENCE</scope>
</reference>
<feature type="domain" description="Peptidase M12A" evidence="3">
    <location>
        <begin position="15"/>
        <end position="163"/>
    </location>
</feature>
<dbReference type="SUPFAM" id="SSF55486">
    <property type="entry name" value="Metalloproteases ('zincins'), catalytic domain"/>
    <property type="match status" value="1"/>
</dbReference>
<dbReference type="PRINTS" id="PR00480">
    <property type="entry name" value="ASTACIN"/>
</dbReference>
<dbReference type="Proteomes" id="UP001162483">
    <property type="component" value="Unassembled WGS sequence"/>
</dbReference>
<comment type="caution">
    <text evidence="1">Lacks conserved residue(s) required for the propagation of feature annotation.</text>
</comment>
<dbReference type="Gene3D" id="3.40.390.10">
    <property type="entry name" value="Collagenase (Catalytic Domain)"/>
    <property type="match status" value="1"/>
</dbReference>
<sequence length="163" mass="18326">MLLQEGDIAVDLERNALKCDDNSCRWSKNSTGFVNIPYTISSDYSSSDKGVFLGAMEEFATLTCVRFIPRTTESNFLQIMADSRCWSYVGKVGGSQIVSVTSSCMVHGSVQHELNHALGFFHEQSRSDRDNYINITYSNIMPGIRLGDLITLQGEYHYKHLHS</sequence>
<evidence type="ECO:0000259" key="3">
    <source>
        <dbReference type="PROSITE" id="PS51864"/>
    </source>
</evidence>
<evidence type="ECO:0000256" key="2">
    <source>
        <dbReference type="RuleBase" id="RU361183"/>
    </source>
</evidence>
<feature type="active site" evidence="1">
    <location>
        <position position="113"/>
    </location>
</feature>
<comment type="caution">
    <text evidence="4">The sequence shown here is derived from an EMBL/GenBank/DDBJ whole genome shotgun (WGS) entry which is preliminary data.</text>
</comment>
<gene>
    <name evidence="4" type="ORF">SPARVUS_LOCUS9759303</name>
</gene>
<dbReference type="PANTHER" id="PTHR10127:SF894">
    <property type="entry name" value="METALLOENDOPEPTIDASE"/>
    <property type="match status" value="1"/>
</dbReference>
<keyword evidence="1 2" id="KW-0862">Zinc</keyword>
<evidence type="ECO:0000313" key="5">
    <source>
        <dbReference type="Proteomes" id="UP001162483"/>
    </source>
</evidence>
<dbReference type="InterPro" id="IPR006026">
    <property type="entry name" value="Peptidase_Metallo"/>
</dbReference>
<comment type="cofactor">
    <cofactor evidence="1 2">
        <name>Zn(2+)</name>
        <dbReference type="ChEBI" id="CHEBI:29105"/>
    </cofactor>
    <text evidence="1 2">Binds 1 zinc ion per subunit.</text>
</comment>
<feature type="binding site" evidence="1">
    <location>
        <position position="112"/>
    </location>
    <ligand>
        <name>Zn(2+)</name>
        <dbReference type="ChEBI" id="CHEBI:29105"/>
        <note>catalytic</note>
    </ligand>
</feature>
<dbReference type="EC" id="3.4.24.-" evidence="2"/>
<dbReference type="InterPro" id="IPR024079">
    <property type="entry name" value="MetalloPept_cat_dom_sf"/>
</dbReference>
<keyword evidence="5" id="KW-1185">Reference proteome</keyword>
<dbReference type="EMBL" id="CATNWA010015412">
    <property type="protein sequence ID" value="CAI9583138.1"/>
    <property type="molecule type" value="Genomic_DNA"/>
</dbReference>
<keyword evidence="1 2" id="KW-0479">Metal-binding</keyword>
<dbReference type="InterPro" id="IPR001506">
    <property type="entry name" value="Peptidase_M12A"/>
</dbReference>
<feature type="binding site" evidence="1">
    <location>
        <position position="116"/>
    </location>
    <ligand>
        <name>Zn(2+)</name>
        <dbReference type="ChEBI" id="CHEBI:29105"/>
        <note>catalytic</note>
    </ligand>
</feature>
<evidence type="ECO:0000313" key="4">
    <source>
        <dbReference type="EMBL" id="CAI9583138.1"/>
    </source>
</evidence>
<protein>
    <recommendedName>
        <fullName evidence="2">Metalloendopeptidase</fullName>
        <ecNumber evidence="2">3.4.24.-</ecNumber>
    </recommendedName>
</protein>
<dbReference type="SMART" id="SM00235">
    <property type="entry name" value="ZnMc"/>
    <property type="match status" value="1"/>
</dbReference>
<dbReference type="PANTHER" id="PTHR10127">
    <property type="entry name" value="DISCOIDIN, CUB, EGF, LAMININ , AND ZINC METALLOPROTEASE DOMAIN CONTAINING"/>
    <property type="match status" value="1"/>
</dbReference>
<keyword evidence="1 2" id="KW-0645">Protease</keyword>
<evidence type="ECO:0000256" key="1">
    <source>
        <dbReference type="PROSITE-ProRule" id="PRU01211"/>
    </source>
</evidence>
<keyword evidence="1 2" id="KW-0378">Hydrolase</keyword>
<feature type="binding site" evidence="1">
    <location>
        <position position="122"/>
    </location>
    <ligand>
        <name>Zn(2+)</name>
        <dbReference type="ChEBI" id="CHEBI:29105"/>
        <note>catalytic</note>
    </ligand>
</feature>
<dbReference type="Pfam" id="PF01400">
    <property type="entry name" value="Astacin"/>
    <property type="match status" value="1"/>
</dbReference>
<organism evidence="4 5">
    <name type="scientific">Staurois parvus</name>
    <dbReference type="NCBI Taxonomy" id="386267"/>
    <lineage>
        <taxon>Eukaryota</taxon>
        <taxon>Metazoa</taxon>
        <taxon>Chordata</taxon>
        <taxon>Craniata</taxon>
        <taxon>Vertebrata</taxon>
        <taxon>Euteleostomi</taxon>
        <taxon>Amphibia</taxon>
        <taxon>Batrachia</taxon>
        <taxon>Anura</taxon>
        <taxon>Neobatrachia</taxon>
        <taxon>Ranoidea</taxon>
        <taxon>Ranidae</taxon>
        <taxon>Staurois</taxon>
    </lineage>
</organism>